<protein>
    <submittedName>
        <fullName evidence="1">Galactose-binding domain-like</fullName>
    </submittedName>
</protein>
<keyword evidence="2" id="KW-1185">Reference proteome</keyword>
<proteinExistence type="predicted"/>
<dbReference type="Proteomes" id="UP001164539">
    <property type="component" value="Chromosome 7"/>
</dbReference>
<dbReference type="EMBL" id="CM051400">
    <property type="protein sequence ID" value="KAJ4715764.1"/>
    <property type="molecule type" value="Genomic_DNA"/>
</dbReference>
<name>A0ACC1XWF4_MELAZ</name>
<evidence type="ECO:0000313" key="2">
    <source>
        <dbReference type="Proteomes" id="UP001164539"/>
    </source>
</evidence>
<sequence>MQRSRIAFLGRKAFNNNSNKFSVPLLLLFWWVSFLFIAHAHATGGKSMTLNDKTSCQVVEPGLIKGFLPGAQCPSAHMCCHSAYWGPQSAQANTRSSASKKQSEEESQNYSTTVKDQVVTENLRMCGGSVNDTPKSDRLIRDVPVGLDEFKNKAINPKGKPINHQPGSNMRRVEPGGKEYNFASASKGAKVLAFNKEAKGAPNILGKDVDKYLRNPCSVEGKFVVIELSEETLVNTIEIANFEHHSSNFKDFELLGSLVYPTESWVPLGNFTAKNVKLSQRFPLKEPKWVRYLKLIFLNHYGSEFYCTLSTVEVYGVDAVEHMLEDLISVQENFFAPEESTEDPKAVAPQVKHSQMDGLYQKLVKEDDPQSAFGESTLKHDASGNDVGDQVGDLRHQPVGRMPGDSVLKILLQKVRSLDLNLSVLERYLEELNSRYGSIFTDFEKEIAEKNALLKGMRSDLMNLSDSKEAIGKNVQDIMSWKLLVSLQMDILERENTILRSKVESILGNQVHMENKEIIVLLISLFCSMLASVKLFVDMTGSICRRKLEFRKFLRTNLSLILVLSCFSTIGIICLL</sequence>
<gene>
    <name evidence="1" type="ORF">OWV82_014081</name>
</gene>
<reference evidence="1 2" key="1">
    <citation type="journal article" date="2023" name="Science">
        <title>Complex scaffold remodeling in plant triterpene biosynthesis.</title>
        <authorList>
            <person name="De La Pena R."/>
            <person name="Hodgson H."/>
            <person name="Liu J.C."/>
            <person name="Stephenson M.J."/>
            <person name="Martin A.C."/>
            <person name="Owen C."/>
            <person name="Harkess A."/>
            <person name="Leebens-Mack J."/>
            <person name="Jimenez L.E."/>
            <person name="Osbourn A."/>
            <person name="Sattely E.S."/>
        </authorList>
    </citation>
    <scope>NUCLEOTIDE SEQUENCE [LARGE SCALE GENOMIC DNA]</scope>
    <source>
        <strain evidence="2">cv. JPN11</strain>
        <tissue evidence="1">Leaf</tissue>
    </source>
</reference>
<organism evidence="1 2">
    <name type="scientific">Melia azedarach</name>
    <name type="common">Chinaberry tree</name>
    <dbReference type="NCBI Taxonomy" id="155640"/>
    <lineage>
        <taxon>Eukaryota</taxon>
        <taxon>Viridiplantae</taxon>
        <taxon>Streptophyta</taxon>
        <taxon>Embryophyta</taxon>
        <taxon>Tracheophyta</taxon>
        <taxon>Spermatophyta</taxon>
        <taxon>Magnoliopsida</taxon>
        <taxon>eudicotyledons</taxon>
        <taxon>Gunneridae</taxon>
        <taxon>Pentapetalae</taxon>
        <taxon>rosids</taxon>
        <taxon>malvids</taxon>
        <taxon>Sapindales</taxon>
        <taxon>Meliaceae</taxon>
        <taxon>Melia</taxon>
    </lineage>
</organism>
<accession>A0ACC1XWF4</accession>
<comment type="caution">
    <text evidence="1">The sequence shown here is derived from an EMBL/GenBank/DDBJ whole genome shotgun (WGS) entry which is preliminary data.</text>
</comment>
<evidence type="ECO:0000313" key="1">
    <source>
        <dbReference type="EMBL" id="KAJ4715764.1"/>
    </source>
</evidence>